<evidence type="ECO:0000256" key="2">
    <source>
        <dbReference type="ARBA" id="ARBA00022692"/>
    </source>
</evidence>
<name>A0A1G7A8D6_9BACL</name>
<reference evidence="6 7" key="1">
    <citation type="submission" date="2016-10" db="EMBL/GenBank/DDBJ databases">
        <authorList>
            <person name="de Groot N.N."/>
        </authorList>
    </citation>
    <scope>NUCLEOTIDE SEQUENCE [LARGE SCALE GENOMIC DNA]</scope>
    <source>
        <strain evidence="6 7">CGMCC 1.6762</strain>
    </source>
</reference>
<dbReference type="GO" id="GO:0043190">
    <property type="term" value="C:ATP-binding cassette (ABC) transporter complex"/>
    <property type="evidence" value="ECO:0007669"/>
    <property type="project" value="TreeGrafter"/>
</dbReference>
<dbReference type="InterPro" id="IPR003339">
    <property type="entry name" value="ABC/ECF_trnsptr_transmembrane"/>
</dbReference>
<keyword evidence="4 5" id="KW-0472">Membrane</keyword>
<dbReference type="STRING" id="426756.SAMN04488126_103226"/>
<dbReference type="PANTHER" id="PTHR43723">
    <property type="entry name" value="COBALT TRANSPORT PROTEIN CBIQ"/>
    <property type="match status" value="1"/>
</dbReference>
<dbReference type="CDD" id="cd16914">
    <property type="entry name" value="EcfT"/>
    <property type="match status" value="1"/>
</dbReference>
<evidence type="ECO:0000256" key="5">
    <source>
        <dbReference type="SAM" id="Phobius"/>
    </source>
</evidence>
<feature type="transmembrane region" description="Helical" evidence="5">
    <location>
        <begin position="59"/>
        <end position="78"/>
    </location>
</feature>
<dbReference type="RefSeq" id="WP_092094962.1">
    <property type="nucleotide sequence ID" value="NZ_FNAR01000003.1"/>
</dbReference>
<dbReference type="AlphaFoldDB" id="A0A1G7A8D6"/>
<feature type="transmembrane region" description="Helical" evidence="5">
    <location>
        <begin position="108"/>
        <end position="131"/>
    </location>
</feature>
<evidence type="ECO:0000313" key="6">
    <source>
        <dbReference type="EMBL" id="SDE10747.1"/>
    </source>
</evidence>
<dbReference type="GO" id="GO:0006824">
    <property type="term" value="P:cobalt ion transport"/>
    <property type="evidence" value="ECO:0007669"/>
    <property type="project" value="TreeGrafter"/>
</dbReference>
<evidence type="ECO:0000256" key="3">
    <source>
        <dbReference type="ARBA" id="ARBA00022989"/>
    </source>
</evidence>
<organism evidence="6 7">
    <name type="scientific">Bhargavaea beijingensis</name>
    <dbReference type="NCBI Taxonomy" id="426756"/>
    <lineage>
        <taxon>Bacteria</taxon>
        <taxon>Bacillati</taxon>
        <taxon>Bacillota</taxon>
        <taxon>Bacilli</taxon>
        <taxon>Bacillales</taxon>
        <taxon>Caryophanaceae</taxon>
        <taxon>Bhargavaea</taxon>
    </lineage>
</organism>
<evidence type="ECO:0000256" key="4">
    <source>
        <dbReference type="ARBA" id="ARBA00023136"/>
    </source>
</evidence>
<evidence type="ECO:0000313" key="7">
    <source>
        <dbReference type="Proteomes" id="UP000198823"/>
    </source>
</evidence>
<dbReference type="PANTHER" id="PTHR43723:SF1">
    <property type="entry name" value="COBALT TRANSPORT PROTEIN CBIQ"/>
    <property type="match status" value="1"/>
</dbReference>
<evidence type="ECO:0000256" key="1">
    <source>
        <dbReference type="ARBA" id="ARBA00004141"/>
    </source>
</evidence>
<proteinExistence type="predicted"/>
<dbReference type="EMBL" id="FNAR01000003">
    <property type="protein sequence ID" value="SDE10747.1"/>
    <property type="molecule type" value="Genomic_DNA"/>
</dbReference>
<gene>
    <name evidence="6" type="ORF">SAMN04488126_103226</name>
</gene>
<sequence length="252" mass="28436">MRRLLHDMNPSVKFIIVTVSMLTMAFFFNPWTPLLFWLGILAMQLTMSRINWKLWTLMMLPFTLGAAGYLWTTLVFGADTGGEVVGSFAGIEVTDKQWAHAWSLTFRVMAFSTLSLLFAFTTNPVTFVMSLMQQLKIPPKIAYGTMVGYQFLPVLKDELNQIRQAQRLRGIGRDRHWGQRIAGTRRLLIPMLAGAVRKAERAAFAMEARGFTGERRKEFYQPVHICSRDYVLAGIFLMVLAASCAGGVLLGN</sequence>
<dbReference type="Proteomes" id="UP000198823">
    <property type="component" value="Unassembled WGS sequence"/>
</dbReference>
<feature type="transmembrane region" description="Helical" evidence="5">
    <location>
        <begin position="12"/>
        <end position="28"/>
    </location>
</feature>
<accession>A0A1G7A8D6</accession>
<keyword evidence="3 5" id="KW-1133">Transmembrane helix</keyword>
<feature type="transmembrane region" description="Helical" evidence="5">
    <location>
        <begin position="230"/>
        <end position="250"/>
    </location>
</feature>
<protein>
    <submittedName>
        <fullName evidence="6">Energy-coupling factor transport system permease protein</fullName>
    </submittedName>
</protein>
<dbReference type="Pfam" id="PF02361">
    <property type="entry name" value="CbiQ"/>
    <property type="match status" value="1"/>
</dbReference>
<dbReference type="InterPro" id="IPR052770">
    <property type="entry name" value="Cobalt_transport_CbiQ"/>
</dbReference>
<dbReference type="OrthoDB" id="92887at2"/>
<keyword evidence="2 5" id="KW-0812">Transmembrane</keyword>
<comment type="subcellular location">
    <subcellularLocation>
        <location evidence="1">Membrane</location>
        <topology evidence="1">Multi-pass membrane protein</topology>
    </subcellularLocation>
</comment>